<organism evidence="2">
    <name type="scientific">marine sediment metagenome</name>
    <dbReference type="NCBI Taxonomy" id="412755"/>
    <lineage>
        <taxon>unclassified sequences</taxon>
        <taxon>metagenomes</taxon>
        <taxon>ecological metagenomes</taxon>
    </lineage>
</organism>
<comment type="caution">
    <text evidence="2">The sequence shown here is derived from an EMBL/GenBank/DDBJ whole genome shotgun (WGS) entry which is preliminary data.</text>
</comment>
<protein>
    <recommendedName>
        <fullName evidence="1">CinA C-terminal domain-containing protein</fullName>
    </recommendedName>
</protein>
<dbReference type="AlphaFoldDB" id="X1K734"/>
<dbReference type="NCBIfam" id="TIGR00199">
    <property type="entry name" value="PncC_domain"/>
    <property type="match status" value="1"/>
</dbReference>
<reference evidence="2" key="1">
    <citation type="journal article" date="2014" name="Front. Microbiol.">
        <title>High frequency of phylogenetically diverse reductive dehalogenase-homologous genes in deep subseafloor sedimentary metagenomes.</title>
        <authorList>
            <person name="Kawai M."/>
            <person name="Futagami T."/>
            <person name="Toyoda A."/>
            <person name="Takaki Y."/>
            <person name="Nishi S."/>
            <person name="Hori S."/>
            <person name="Arai W."/>
            <person name="Tsubouchi T."/>
            <person name="Morono Y."/>
            <person name="Uchiyama I."/>
            <person name="Ito T."/>
            <person name="Fujiyama A."/>
            <person name="Inagaki F."/>
            <person name="Takami H."/>
        </authorList>
    </citation>
    <scope>NUCLEOTIDE SEQUENCE</scope>
    <source>
        <strain evidence="2">Expedition CK06-06</strain>
    </source>
</reference>
<gene>
    <name evidence="2" type="ORF">S03H2_60535</name>
</gene>
<dbReference type="Pfam" id="PF02464">
    <property type="entry name" value="CinA"/>
    <property type="match status" value="1"/>
</dbReference>
<feature type="domain" description="CinA C-terminal" evidence="1">
    <location>
        <begin position="8"/>
        <end position="135"/>
    </location>
</feature>
<evidence type="ECO:0000259" key="1">
    <source>
        <dbReference type="Pfam" id="PF02464"/>
    </source>
</evidence>
<dbReference type="EMBL" id="BARU01039013">
    <property type="protein sequence ID" value="GAH89435.1"/>
    <property type="molecule type" value="Genomic_DNA"/>
</dbReference>
<proteinExistence type="predicted"/>
<dbReference type="InterPro" id="IPR008136">
    <property type="entry name" value="CinA_C"/>
</dbReference>
<feature type="non-terminal residue" evidence="2">
    <location>
        <position position="136"/>
    </location>
</feature>
<sequence length="136" mass="14364">MVILDSVKDIVVKFTKNNLKLAIAESCTGGYISNAITNISGASKVFELGIVCYSNNSKIDLLNVDPGRIDQFGAVSEIVAKQLAHNIRVLSNVDIGIGITGIAGPTGGTAEKPVGLVFIGFSTEKDTIVEKHQFKA</sequence>
<dbReference type="SUPFAM" id="SSF142433">
    <property type="entry name" value="CinA-like"/>
    <property type="match status" value="1"/>
</dbReference>
<accession>X1K734</accession>
<name>X1K734_9ZZZZ</name>
<dbReference type="Gene3D" id="3.90.950.20">
    <property type="entry name" value="CinA-like"/>
    <property type="match status" value="1"/>
</dbReference>
<dbReference type="InterPro" id="IPR036653">
    <property type="entry name" value="CinA-like_C"/>
</dbReference>
<evidence type="ECO:0000313" key="2">
    <source>
        <dbReference type="EMBL" id="GAH89435.1"/>
    </source>
</evidence>